<dbReference type="InterPro" id="IPR036880">
    <property type="entry name" value="Kunitz_BPTI_sf"/>
</dbReference>
<feature type="domain" description="BPTI/Kunitz inhibitor" evidence="2">
    <location>
        <begin position="27"/>
        <end position="77"/>
    </location>
</feature>
<dbReference type="EMBL" id="GFPF01000607">
    <property type="protein sequence ID" value="MAA11753.1"/>
    <property type="molecule type" value="Transcribed_RNA"/>
</dbReference>
<dbReference type="Gene3D" id="4.10.410.10">
    <property type="entry name" value="Pancreatic trypsin inhibitor Kunitz domain"/>
    <property type="match status" value="1"/>
</dbReference>
<dbReference type="GO" id="GO:0004867">
    <property type="term" value="F:serine-type endopeptidase inhibitor activity"/>
    <property type="evidence" value="ECO:0007669"/>
    <property type="project" value="InterPro"/>
</dbReference>
<evidence type="ECO:0000313" key="3">
    <source>
        <dbReference type="EMBL" id="MAA11753.1"/>
    </source>
</evidence>
<protein>
    <submittedName>
        <fullName evidence="3">Pancreatic trypsin inhibitor</fullName>
    </submittedName>
</protein>
<feature type="chain" id="PRO_5012646366" evidence="1">
    <location>
        <begin position="22"/>
        <end position="111"/>
    </location>
</feature>
<accession>A0A224YBV8</accession>
<name>A0A224YBV8_9ACAR</name>
<feature type="signal peptide" evidence="1">
    <location>
        <begin position="1"/>
        <end position="21"/>
    </location>
</feature>
<proteinExistence type="predicted"/>
<reference evidence="3" key="1">
    <citation type="journal article" date="2017" name="Parasit. Vectors">
        <title>Sialotranscriptomics of Rhipicephalus zambeziensis reveals intricate expression profiles of secretory proteins and suggests tight temporal transcriptional regulation during blood-feeding.</title>
        <authorList>
            <person name="de Castro M.H."/>
            <person name="de Klerk D."/>
            <person name="Pienaar R."/>
            <person name="Rees D.J.G."/>
            <person name="Mans B.J."/>
        </authorList>
    </citation>
    <scope>NUCLEOTIDE SEQUENCE</scope>
    <source>
        <tissue evidence="3">Salivary glands</tissue>
    </source>
</reference>
<organism evidence="3">
    <name type="scientific">Rhipicephalus zambeziensis</name>
    <dbReference type="NCBI Taxonomy" id="60191"/>
    <lineage>
        <taxon>Eukaryota</taxon>
        <taxon>Metazoa</taxon>
        <taxon>Ecdysozoa</taxon>
        <taxon>Arthropoda</taxon>
        <taxon>Chelicerata</taxon>
        <taxon>Arachnida</taxon>
        <taxon>Acari</taxon>
        <taxon>Parasitiformes</taxon>
        <taxon>Ixodida</taxon>
        <taxon>Ixodoidea</taxon>
        <taxon>Ixodidae</taxon>
        <taxon>Rhipicephalinae</taxon>
        <taxon>Rhipicephalus</taxon>
        <taxon>Rhipicephalus</taxon>
    </lineage>
</organism>
<dbReference type="InterPro" id="IPR002223">
    <property type="entry name" value="Kunitz_BPTI"/>
</dbReference>
<dbReference type="SMART" id="SM00131">
    <property type="entry name" value="KU"/>
    <property type="match status" value="1"/>
</dbReference>
<keyword evidence="1" id="KW-0732">Signal</keyword>
<evidence type="ECO:0000256" key="1">
    <source>
        <dbReference type="SAM" id="SignalP"/>
    </source>
</evidence>
<dbReference type="AlphaFoldDB" id="A0A224YBV8"/>
<evidence type="ECO:0000259" key="2">
    <source>
        <dbReference type="PROSITE" id="PS50279"/>
    </source>
</evidence>
<sequence>MRLLHWVPLLYFLAYVTHVEGKGHGGCSRQPARGNCSIRDRKWYYDTQKKTCNIMLLGTCPGKFNSYPSCEACLRRCDLYTRSKNMKKNRDKKENSVLKLNRNRNRCIMKA</sequence>
<dbReference type="SUPFAM" id="SSF57362">
    <property type="entry name" value="BPTI-like"/>
    <property type="match status" value="1"/>
</dbReference>
<dbReference type="Pfam" id="PF00014">
    <property type="entry name" value="Kunitz_BPTI"/>
    <property type="match status" value="1"/>
</dbReference>
<dbReference type="PROSITE" id="PS50279">
    <property type="entry name" value="BPTI_KUNITZ_2"/>
    <property type="match status" value="1"/>
</dbReference>